<name>A0A9D4AS28_9SAUR</name>
<sequence>MVQNAPENVGVHPTQTLLVQAFPMVKYKSPSPMKVVKKPKTSTVLGTRLLLNAVCANTAFGSLGVKGTVVIRSPDTDILVLAVQYFPKMEHIGNMGVETGTITNTTGKCCFILVCAICDTLLTSATEFLLYTHYQDVTLYHPYLVFGKKICI</sequence>
<accession>A0A9D4AS28</accession>
<gene>
    <name evidence="1" type="ORF">KIL84_013398</name>
</gene>
<reference evidence="1" key="1">
    <citation type="submission" date="2021-09" db="EMBL/GenBank/DDBJ databases">
        <title>The genome of Mauremys mutica provides insights into the evolution of semi-aquatic lifestyle.</title>
        <authorList>
            <person name="Gong S."/>
            <person name="Gao Y."/>
        </authorList>
    </citation>
    <scope>NUCLEOTIDE SEQUENCE</scope>
    <source>
        <strain evidence="1">MM-2020</strain>
        <tissue evidence="1">Muscle</tissue>
    </source>
</reference>
<dbReference type="EMBL" id="JAHDVG010000485">
    <property type="protein sequence ID" value="KAH1168808.1"/>
    <property type="molecule type" value="Genomic_DNA"/>
</dbReference>
<proteinExistence type="predicted"/>
<comment type="caution">
    <text evidence="1">The sequence shown here is derived from an EMBL/GenBank/DDBJ whole genome shotgun (WGS) entry which is preliminary data.</text>
</comment>
<organism evidence="1 2">
    <name type="scientific">Mauremys mutica</name>
    <name type="common">yellowpond turtle</name>
    <dbReference type="NCBI Taxonomy" id="74926"/>
    <lineage>
        <taxon>Eukaryota</taxon>
        <taxon>Metazoa</taxon>
        <taxon>Chordata</taxon>
        <taxon>Craniata</taxon>
        <taxon>Vertebrata</taxon>
        <taxon>Euteleostomi</taxon>
        <taxon>Archelosauria</taxon>
        <taxon>Testudinata</taxon>
        <taxon>Testudines</taxon>
        <taxon>Cryptodira</taxon>
        <taxon>Durocryptodira</taxon>
        <taxon>Testudinoidea</taxon>
        <taxon>Geoemydidae</taxon>
        <taxon>Geoemydinae</taxon>
        <taxon>Mauremys</taxon>
    </lineage>
</organism>
<keyword evidence="2" id="KW-1185">Reference proteome</keyword>
<protein>
    <submittedName>
        <fullName evidence="1">Uncharacterized protein</fullName>
    </submittedName>
</protein>
<dbReference type="AlphaFoldDB" id="A0A9D4AS28"/>
<evidence type="ECO:0000313" key="2">
    <source>
        <dbReference type="Proteomes" id="UP000827986"/>
    </source>
</evidence>
<dbReference type="Proteomes" id="UP000827986">
    <property type="component" value="Unassembled WGS sequence"/>
</dbReference>
<evidence type="ECO:0000313" key="1">
    <source>
        <dbReference type="EMBL" id="KAH1168808.1"/>
    </source>
</evidence>